<organism evidence="1">
    <name type="scientific">Capitella teleta</name>
    <name type="common">Polychaete worm</name>
    <dbReference type="NCBI Taxonomy" id="283909"/>
    <lineage>
        <taxon>Eukaryota</taxon>
        <taxon>Metazoa</taxon>
        <taxon>Spiralia</taxon>
        <taxon>Lophotrochozoa</taxon>
        <taxon>Annelida</taxon>
        <taxon>Polychaeta</taxon>
        <taxon>Sedentaria</taxon>
        <taxon>Scolecida</taxon>
        <taxon>Capitellidae</taxon>
        <taxon>Capitella</taxon>
    </lineage>
</organism>
<dbReference type="HOGENOM" id="CLU_1919044_0_0_1"/>
<proteinExistence type="predicted"/>
<reference evidence="1 3" key="2">
    <citation type="journal article" date="2013" name="Nature">
        <title>Insights into bilaterian evolution from three spiralian genomes.</title>
        <authorList>
            <person name="Simakov O."/>
            <person name="Marletaz F."/>
            <person name="Cho S.J."/>
            <person name="Edsinger-Gonzales E."/>
            <person name="Havlak P."/>
            <person name="Hellsten U."/>
            <person name="Kuo D.H."/>
            <person name="Larsson T."/>
            <person name="Lv J."/>
            <person name="Arendt D."/>
            <person name="Savage R."/>
            <person name="Osoegawa K."/>
            <person name="de Jong P."/>
            <person name="Grimwood J."/>
            <person name="Chapman J.A."/>
            <person name="Shapiro H."/>
            <person name="Aerts A."/>
            <person name="Otillar R.P."/>
            <person name="Terry A.Y."/>
            <person name="Boore J.L."/>
            <person name="Grigoriev I.V."/>
            <person name="Lindberg D.R."/>
            <person name="Seaver E.C."/>
            <person name="Weisblat D.A."/>
            <person name="Putnam N.H."/>
            <person name="Rokhsar D.S."/>
        </authorList>
    </citation>
    <scope>NUCLEOTIDE SEQUENCE</scope>
    <source>
        <strain evidence="1 3">I ESC-2004</strain>
    </source>
</reference>
<evidence type="ECO:0000313" key="1">
    <source>
        <dbReference type="EMBL" id="ELU07212.1"/>
    </source>
</evidence>
<dbReference type="AlphaFoldDB" id="R7UTG5"/>
<sequence length="132" mass="14612">MVGLLPVSSTVMHSKRIKKIISWQCSHDSQLLKMWRWFITHITRLQLLTVAAKTSTIQGHHFLAVRAELVDYLALSSPVLGGVFLYPDRNFDSGSRSGNGTFQQALALGGTLSSMSITCWLGKQPSPLNRSL</sequence>
<keyword evidence="3" id="KW-1185">Reference proteome</keyword>
<accession>R7UTG5</accession>
<gene>
    <name evidence="1" type="ORF">CAPTEDRAFT_190135</name>
</gene>
<dbReference type="EnsemblMetazoa" id="CapteT190135">
    <property type="protein sequence ID" value="CapteP190135"/>
    <property type="gene ID" value="CapteG190135"/>
</dbReference>
<dbReference type="EMBL" id="AMQN01001139">
    <property type="status" value="NOT_ANNOTATED_CDS"/>
    <property type="molecule type" value="Genomic_DNA"/>
</dbReference>
<evidence type="ECO:0000313" key="2">
    <source>
        <dbReference type="EnsemblMetazoa" id="CapteP190135"/>
    </source>
</evidence>
<reference evidence="2" key="3">
    <citation type="submission" date="2015-06" db="UniProtKB">
        <authorList>
            <consortium name="EnsemblMetazoa"/>
        </authorList>
    </citation>
    <scope>IDENTIFICATION</scope>
</reference>
<evidence type="ECO:0000313" key="3">
    <source>
        <dbReference type="Proteomes" id="UP000014760"/>
    </source>
</evidence>
<reference evidence="3" key="1">
    <citation type="submission" date="2012-12" db="EMBL/GenBank/DDBJ databases">
        <authorList>
            <person name="Hellsten U."/>
            <person name="Grimwood J."/>
            <person name="Chapman J.A."/>
            <person name="Shapiro H."/>
            <person name="Aerts A."/>
            <person name="Otillar R.P."/>
            <person name="Terry A.Y."/>
            <person name="Boore J.L."/>
            <person name="Simakov O."/>
            <person name="Marletaz F."/>
            <person name="Cho S.-J."/>
            <person name="Edsinger-Gonzales E."/>
            <person name="Havlak P."/>
            <person name="Kuo D.-H."/>
            <person name="Larsson T."/>
            <person name="Lv J."/>
            <person name="Arendt D."/>
            <person name="Savage R."/>
            <person name="Osoegawa K."/>
            <person name="de Jong P."/>
            <person name="Lindberg D.R."/>
            <person name="Seaver E.C."/>
            <person name="Weisblat D.A."/>
            <person name="Putnam N.H."/>
            <person name="Grigoriev I.V."/>
            <person name="Rokhsar D.S."/>
        </authorList>
    </citation>
    <scope>NUCLEOTIDE SEQUENCE</scope>
    <source>
        <strain evidence="3">I ESC-2004</strain>
    </source>
</reference>
<protein>
    <submittedName>
        <fullName evidence="1 2">Uncharacterized protein</fullName>
    </submittedName>
</protein>
<dbReference type="EMBL" id="KB300094">
    <property type="protein sequence ID" value="ELU07212.1"/>
    <property type="molecule type" value="Genomic_DNA"/>
</dbReference>
<dbReference type="Proteomes" id="UP000014760">
    <property type="component" value="Unassembled WGS sequence"/>
</dbReference>
<name>R7UTG5_CAPTE</name>